<evidence type="ECO:0000313" key="1">
    <source>
        <dbReference type="EMBL" id="PRP93291.1"/>
    </source>
</evidence>
<organism evidence="1 2">
    <name type="scientific">Enhygromyxa salina</name>
    <dbReference type="NCBI Taxonomy" id="215803"/>
    <lineage>
        <taxon>Bacteria</taxon>
        <taxon>Pseudomonadati</taxon>
        <taxon>Myxococcota</taxon>
        <taxon>Polyangia</taxon>
        <taxon>Nannocystales</taxon>
        <taxon>Nannocystaceae</taxon>
        <taxon>Enhygromyxa</taxon>
    </lineage>
</organism>
<evidence type="ECO:0000313" key="2">
    <source>
        <dbReference type="Proteomes" id="UP000237968"/>
    </source>
</evidence>
<proteinExistence type="predicted"/>
<reference evidence="1 2" key="1">
    <citation type="submission" date="2018-03" db="EMBL/GenBank/DDBJ databases">
        <title>Draft Genome Sequences of the Obligatory Marine Myxobacteria Enhygromyxa salina SWB005.</title>
        <authorList>
            <person name="Poehlein A."/>
            <person name="Moghaddam J.A."/>
            <person name="Harms H."/>
            <person name="Alanjari M."/>
            <person name="Koenig G.M."/>
            <person name="Daniel R."/>
            <person name="Schaeberle T.F."/>
        </authorList>
    </citation>
    <scope>NUCLEOTIDE SEQUENCE [LARGE SCALE GENOMIC DNA]</scope>
    <source>
        <strain evidence="1 2">SWB005</strain>
    </source>
</reference>
<sequence>MNACATVSLDWLANLPSLPLVAGIVEIPALDQRGERVDAEFGCVSY</sequence>
<name>A0A2S9XKT4_9BACT</name>
<comment type="caution">
    <text evidence="1">The sequence shown here is derived from an EMBL/GenBank/DDBJ whole genome shotgun (WGS) entry which is preliminary data.</text>
</comment>
<protein>
    <submittedName>
        <fullName evidence="1">Uncharacterized protein</fullName>
    </submittedName>
</protein>
<accession>A0A2S9XKT4</accession>
<dbReference type="EMBL" id="PVNK01000187">
    <property type="protein sequence ID" value="PRP93291.1"/>
    <property type="molecule type" value="Genomic_DNA"/>
</dbReference>
<keyword evidence="2" id="KW-1185">Reference proteome</keyword>
<dbReference type="Proteomes" id="UP000237968">
    <property type="component" value="Unassembled WGS sequence"/>
</dbReference>
<dbReference type="AlphaFoldDB" id="A0A2S9XKT4"/>
<gene>
    <name evidence="1" type="ORF">ENSA5_43130</name>
</gene>